<dbReference type="Proteomes" id="UP000580250">
    <property type="component" value="Unassembled WGS sequence"/>
</dbReference>
<dbReference type="FunFam" id="3.40.50.720:FF:000009">
    <property type="entry name" value="Fatty oxidation complex, alpha subunit"/>
    <property type="match status" value="1"/>
</dbReference>
<evidence type="ECO:0000313" key="17">
    <source>
        <dbReference type="Proteomes" id="UP000580250"/>
    </source>
</evidence>
<evidence type="ECO:0000256" key="8">
    <source>
        <dbReference type="ARBA" id="ARBA00023098"/>
    </source>
</evidence>
<dbReference type="GO" id="GO:0003857">
    <property type="term" value="F:(3S)-3-hydroxyacyl-CoA dehydrogenase (NAD+) activity"/>
    <property type="evidence" value="ECO:0007669"/>
    <property type="project" value="UniProtKB-EC"/>
</dbReference>
<evidence type="ECO:0000256" key="9">
    <source>
        <dbReference type="ARBA" id="ARBA00023128"/>
    </source>
</evidence>
<dbReference type="Pfam" id="PF00725">
    <property type="entry name" value="3HCDH"/>
    <property type="match status" value="1"/>
</dbReference>
<dbReference type="InterPro" id="IPR052242">
    <property type="entry name" value="Mito_3-hydroxyacyl-CoA_DH"/>
</dbReference>
<keyword evidence="8" id="KW-0443">Lipid metabolism</keyword>
<name>A0A6V7WC26_MELEN</name>
<reference evidence="16 17" key="1">
    <citation type="submission" date="2020-08" db="EMBL/GenBank/DDBJ databases">
        <authorList>
            <person name="Koutsovoulos G."/>
            <person name="Danchin GJ E."/>
        </authorList>
    </citation>
    <scope>NUCLEOTIDE SEQUENCE [LARGE SCALE GENOMIC DNA]</scope>
</reference>
<dbReference type="InterPro" id="IPR006180">
    <property type="entry name" value="3-OHacyl-CoA_DH_CS"/>
</dbReference>
<dbReference type="Pfam" id="PF02737">
    <property type="entry name" value="3HCDH_N"/>
    <property type="match status" value="1"/>
</dbReference>
<evidence type="ECO:0000256" key="13">
    <source>
        <dbReference type="PIRSR" id="PIRSR000105-3"/>
    </source>
</evidence>
<feature type="binding site" evidence="12">
    <location>
        <position position="165"/>
    </location>
    <ligand>
        <name>NAD(+)</name>
        <dbReference type="ChEBI" id="CHEBI:57540"/>
    </ligand>
</feature>
<comment type="catalytic activity">
    <reaction evidence="10">
        <text>a (3S)-3-hydroxyacyl-CoA + NAD(+) = a 3-oxoacyl-CoA + NADH + H(+)</text>
        <dbReference type="Rhea" id="RHEA:22432"/>
        <dbReference type="ChEBI" id="CHEBI:15378"/>
        <dbReference type="ChEBI" id="CHEBI:57318"/>
        <dbReference type="ChEBI" id="CHEBI:57540"/>
        <dbReference type="ChEBI" id="CHEBI:57945"/>
        <dbReference type="ChEBI" id="CHEBI:90726"/>
        <dbReference type="EC" id="1.1.1.35"/>
    </reaction>
</comment>
<evidence type="ECO:0000259" key="14">
    <source>
        <dbReference type="Pfam" id="PF00725"/>
    </source>
</evidence>
<accession>A0A6V7WC26</accession>
<feature type="binding site" evidence="12">
    <location>
        <position position="297"/>
    </location>
    <ligand>
        <name>NAD(+)</name>
        <dbReference type="ChEBI" id="CHEBI:57540"/>
    </ligand>
</feature>
<evidence type="ECO:0000256" key="7">
    <source>
        <dbReference type="ARBA" id="ARBA00023027"/>
    </source>
</evidence>
<dbReference type="InterPro" id="IPR008927">
    <property type="entry name" value="6-PGluconate_DH-like_C_sf"/>
</dbReference>
<dbReference type="OrthoDB" id="5958943at2759"/>
<dbReference type="GO" id="GO:0006635">
    <property type="term" value="P:fatty acid beta-oxidation"/>
    <property type="evidence" value="ECO:0007669"/>
    <property type="project" value="TreeGrafter"/>
</dbReference>
<dbReference type="Gene3D" id="3.40.50.720">
    <property type="entry name" value="NAD(P)-binding Rossmann-like Domain"/>
    <property type="match status" value="1"/>
</dbReference>
<evidence type="ECO:0000313" key="16">
    <source>
        <dbReference type="EMBL" id="CAD2184545.1"/>
    </source>
</evidence>
<dbReference type="InterPro" id="IPR013328">
    <property type="entry name" value="6PGD_dom2"/>
</dbReference>
<feature type="binding site" evidence="13">
    <location>
        <position position="141"/>
    </location>
    <ligand>
        <name>CoA</name>
        <dbReference type="ChEBI" id="CHEBI:57287"/>
    </ligand>
</feature>
<organism evidence="16 17">
    <name type="scientific">Meloidogyne enterolobii</name>
    <name type="common">Root-knot nematode worm</name>
    <name type="synonym">Meloidogyne mayaguensis</name>
    <dbReference type="NCBI Taxonomy" id="390850"/>
    <lineage>
        <taxon>Eukaryota</taxon>
        <taxon>Metazoa</taxon>
        <taxon>Ecdysozoa</taxon>
        <taxon>Nematoda</taxon>
        <taxon>Chromadorea</taxon>
        <taxon>Rhabditida</taxon>
        <taxon>Tylenchina</taxon>
        <taxon>Tylenchomorpha</taxon>
        <taxon>Tylenchoidea</taxon>
        <taxon>Meloidogynidae</taxon>
        <taxon>Meloidogyninae</taxon>
        <taxon>Meloidogyne</taxon>
    </lineage>
</organism>
<evidence type="ECO:0000256" key="5">
    <source>
        <dbReference type="ARBA" id="ARBA00022832"/>
    </source>
</evidence>
<dbReference type="SUPFAM" id="SSF51735">
    <property type="entry name" value="NAD(P)-binding Rossmann-fold domains"/>
    <property type="match status" value="1"/>
</dbReference>
<comment type="subcellular location">
    <subcellularLocation>
        <location evidence="1">Mitochondrion matrix</location>
    </subcellularLocation>
</comment>
<keyword evidence="6" id="KW-0560">Oxidoreductase</keyword>
<dbReference type="InterPro" id="IPR006108">
    <property type="entry name" value="3HC_DH_C"/>
</dbReference>
<dbReference type="SUPFAM" id="SSF48179">
    <property type="entry name" value="6-phosphogluconate dehydrogenase C-terminal domain-like"/>
    <property type="match status" value="1"/>
</dbReference>
<keyword evidence="7 12" id="KW-0520">NAD</keyword>
<feature type="binding site" evidence="13">
    <location>
        <position position="72"/>
    </location>
    <ligand>
        <name>CoA</name>
        <dbReference type="ChEBI" id="CHEBI:57287"/>
    </ligand>
</feature>
<feature type="binding site" evidence="12">
    <location>
        <position position="114"/>
    </location>
    <ligand>
        <name>NAD(+)</name>
        <dbReference type="ChEBI" id="CHEBI:57540"/>
    </ligand>
</feature>
<evidence type="ECO:0000256" key="1">
    <source>
        <dbReference type="ARBA" id="ARBA00004305"/>
    </source>
</evidence>
<dbReference type="PROSITE" id="PS00067">
    <property type="entry name" value="3HCDH"/>
    <property type="match status" value="1"/>
</dbReference>
<feature type="binding site" evidence="12">
    <location>
        <position position="49"/>
    </location>
    <ligand>
        <name>NAD(+)</name>
        <dbReference type="ChEBI" id="CHEBI:57540"/>
    </ligand>
</feature>
<dbReference type="PANTHER" id="PTHR43561">
    <property type="match status" value="1"/>
</dbReference>
<dbReference type="GO" id="GO:0005759">
    <property type="term" value="C:mitochondrial matrix"/>
    <property type="evidence" value="ECO:0007669"/>
    <property type="project" value="UniProtKB-SubCell"/>
</dbReference>
<dbReference type="InterPro" id="IPR036291">
    <property type="entry name" value="NAD(P)-bd_dom_sf"/>
</dbReference>
<evidence type="ECO:0000259" key="15">
    <source>
        <dbReference type="Pfam" id="PF02737"/>
    </source>
</evidence>
<gene>
    <name evidence="16" type="ORF">MENT_LOCUS36908</name>
</gene>
<dbReference type="FunFam" id="1.10.1040.10:FF:000019">
    <property type="entry name" value="3-hydroxybutyryl-CoA dehydrogenase FadB2"/>
    <property type="match status" value="1"/>
</dbReference>
<evidence type="ECO:0000256" key="2">
    <source>
        <dbReference type="ARBA" id="ARBA00005005"/>
    </source>
</evidence>
<feature type="binding site" evidence="12">
    <location>
        <begin position="26"/>
        <end position="31"/>
    </location>
    <ligand>
        <name>NAD(+)</name>
        <dbReference type="ChEBI" id="CHEBI:57540"/>
    </ligand>
</feature>
<protein>
    <recommendedName>
        <fullName evidence="4">3-hydroxyacyl-CoA dehydrogenase</fullName>
        <ecNumber evidence="4">1.1.1.35</ecNumber>
    </recommendedName>
</protein>
<comment type="pathway">
    <text evidence="2">Lipid metabolism; fatty acid beta-oxidation.</text>
</comment>
<dbReference type="EC" id="1.1.1.35" evidence="4"/>
<dbReference type="InterPro" id="IPR022694">
    <property type="entry name" value="3-OHacyl-CoA_DH"/>
</dbReference>
<evidence type="ECO:0000256" key="6">
    <source>
        <dbReference type="ARBA" id="ARBA00023002"/>
    </source>
</evidence>
<keyword evidence="9" id="KW-0496">Mitochondrion</keyword>
<proteinExistence type="inferred from homology"/>
<evidence type="ECO:0000256" key="4">
    <source>
        <dbReference type="ARBA" id="ARBA00013000"/>
    </source>
</evidence>
<dbReference type="PANTHER" id="PTHR43561:SF3">
    <property type="entry name" value="HYDROXYACYL-COENZYME A DEHYDROGENASE, MITOCHONDRIAL"/>
    <property type="match status" value="1"/>
</dbReference>
<dbReference type="EMBL" id="CAJEWN010000506">
    <property type="protein sequence ID" value="CAD2184545.1"/>
    <property type="molecule type" value="Genomic_DNA"/>
</dbReference>
<feature type="domain" description="3-hydroxyacyl-CoA dehydrogenase NAD binding" evidence="15">
    <location>
        <begin position="21"/>
        <end position="206"/>
    </location>
</feature>
<feature type="binding site" evidence="12">
    <location>
        <position position="119"/>
    </location>
    <ligand>
        <name>NAD(+)</name>
        <dbReference type="ChEBI" id="CHEBI:57540"/>
    </ligand>
</feature>
<evidence type="ECO:0000256" key="10">
    <source>
        <dbReference type="ARBA" id="ARBA00049556"/>
    </source>
</evidence>
<evidence type="ECO:0000256" key="11">
    <source>
        <dbReference type="PIRSR" id="PIRSR000105-1"/>
    </source>
</evidence>
<comment type="similarity">
    <text evidence="3">Belongs to the 3-hydroxyacyl-CoA dehydrogenase family.</text>
</comment>
<dbReference type="InterPro" id="IPR006176">
    <property type="entry name" value="3-OHacyl-CoA_DH_NAD-bd"/>
</dbReference>
<evidence type="ECO:0000256" key="3">
    <source>
        <dbReference type="ARBA" id="ARBA00009463"/>
    </source>
</evidence>
<comment type="caution">
    <text evidence="16">The sequence shown here is derived from an EMBL/GenBank/DDBJ whole genome shotgun (WGS) entry which is preliminary data.</text>
</comment>
<feature type="site" description="Important for catalytic activity" evidence="11">
    <location>
        <position position="162"/>
    </location>
</feature>
<feature type="domain" description="3-hydroxyacyl-CoA dehydrogenase C-terminal" evidence="14">
    <location>
        <begin position="208"/>
        <end position="305"/>
    </location>
</feature>
<dbReference type="AlphaFoldDB" id="A0A6V7WC26"/>
<dbReference type="Gene3D" id="1.10.1040.10">
    <property type="entry name" value="N-(1-d-carboxylethyl)-l-norvaline Dehydrogenase, domain 2"/>
    <property type="match status" value="1"/>
</dbReference>
<dbReference type="PIRSF" id="PIRSF000105">
    <property type="entry name" value="HCDH"/>
    <property type="match status" value="1"/>
</dbReference>
<sequence>MMFNRLQLASRSFATASTIKNVTIIGSGLMGSGIAQVSAQANMNVTLVDQTQAILDKSIKGIESSVKRVAKKQYESDEKQQKNLIDKVLKNIALSTNVAEAVSKADLVIEAIVENVEVKQNLLDRVENAVKSGTILATNTSSLKLADIAANLKHKELFGGLHFFNPVPVMKLLEVVKFDQTSEDTFQRLMKFGKDIGKVTVVCKDTPGFIVNRLLVPYMLEAIRMFDRGDASKEDIDLAMKLGAGYPMGPFQLSDYVGLDTTQFIVKGWHEKYPNEPLFQPIATLDKLVAEGKLGVKSGEGFYKYSKK</sequence>
<dbReference type="GO" id="GO:0070403">
    <property type="term" value="F:NAD+ binding"/>
    <property type="evidence" value="ECO:0007669"/>
    <property type="project" value="InterPro"/>
</dbReference>
<feature type="binding site" evidence="12">
    <location>
        <position position="141"/>
    </location>
    <ligand>
        <name>NAD(+)</name>
        <dbReference type="ChEBI" id="CHEBI:57540"/>
    </ligand>
</feature>
<feature type="binding site" evidence="13">
    <location>
        <position position="65"/>
    </location>
    <ligand>
        <name>CoA</name>
        <dbReference type="ChEBI" id="CHEBI:57287"/>
    </ligand>
</feature>
<keyword evidence="5" id="KW-0276">Fatty acid metabolism</keyword>
<evidence type="ECO:0000256" key="12">
    <source>
        <dbReference type="PIRSR" id="PIRSR000105-2"/>
    </source>
</evidence>